<comment type="cofactor">
    <cofactor evidence="1">
        <name>Fe(3+)</name>
        <dbReference type="ChEBI" id="CHEBI:29034"/>
    </cofactor>
</comment>
<evidence type="ECO:0000313" key="8">
    <source>
        <dbReference type="EMBL" id="KXJ90436.1"/>
    </source>
</evidence>
<dbReference type="GO" id="GO:0018576">
    <property type="term" value="F:catechol 1,2-dioxygenase activity"/>
    <property type="evidence" value="ECO:0007669"/>
    <property type="project" value="InterPro"/>
</dbReference>
<dbReference type="InterPro" id="IPR050770">
    <property type="entry name" value="Intradiol_RC_Dioxygenase"/>
</dbReference>
<keyword evidence="9" id="KW-1185">Reference proteome</keyword>
<protein>
    <submittedName>
        <fullName evidence="8">Intradiol ring-cleavage dioxygenase</fullName>
    </submittedName>
</protein>
<accession>A0A136J098</accession>
<evidence type="ECO:0000256" key="3">
    <source>
        <dbReference type="ARBA" id="ARBA00022723"/>
    </source>
</evidence>
<keyword evidence="6" id="KW-0408">Iron</keyword>
<dbReference type="SUPFAM" id="SSF49482">
    <property type="entry name" value="Aromatic compound dioxygenase"/>
    <property type="match status" value="1"/>
</dbReference>
<dbReference type="Proteomes" id="UP000070501">
    <property type="component" value="Unassembled WGS sequence"/>
</dbReference>
<reference evidence="9" key="1">
    <citation type="submission" date="2016-02" db="EMBL/GenBank/DDBJ databases">
        <title>Draft genome sequence of Microdochium bolleyi, a fungal endophyte of beachgrass.</title>
        <authorList>
            <consortium name="DOE Joint Genome Institute"/>
            <person name="David A.S."/>
            <person name="May G."/>
            <person name="Haridas S."/>
            <person name="Lim J."/>
            <person name="Wang M."/>
            <person name="Labutti K."/>
            <person name="Lipzen A."/>
            <person name="Barry K."/>
            <person name="Grigoriev I.V."/>
        </authorList>
    </citation>
    <scope>NUCLEOTIDE SEQUENCE [LARGE SCALE GENOMIC DNA]</scope>
    <source>
        <strain evidence="9">J235TASD1</strain>
    </source>
</reference>
<feature type="domain" description="Intradiol ring-cleavage dioxygenases" evidence="7">
    <location>
        <begin position="150"/>
        <end position="178"/>
    </location>
</feature>
<dbReference type="STRING" id="196109.A0A136J098"/>
<name>A0A136J098_9PEZI</name>
<keyword evidence="3" id="KW-0479">Metal-binding</keyword>
<sequence length="343" mass="37277">MTEQNPPAAEGESAAAPVLNFKDLTTANITPNVHAINSSCADPRTKFLLDRLVAHLHDYARETRLTQGEWATAIKFLVEAGQISTDARQELILLSDILGLSVLVDGIDHPTPPGATEGTVLGPFHVDDGPQHASLGAQISADADGDSLLVVGTVADTAGNPIPDVEIDVWETDSKGFYDVQYKDRAPDAFDGRAVLRSDKDGKFWFKAIVPVPYPIPDDGPVGRLLKGTLKRHVWRPAHMHFMFKKSGWEPLTTALYVRGSPYETTDAVFGVKESLIVDVGQVSDREGFAEQYSVSADTKLLTYDFVLAGIEETAELRRKEAQKVADADSSVQVLDNGLLVQK</sequence>
<dbReference type="Pfam" id="PF04444">
    <property type="entry name" value="Dioxygenase_N"/>
    <property type="match status" value="1"/>
</dbReference>
<dbReference type="Gene3D" id="2.60.130.10">
    <property type="entry name" value="Aromatic compound dioxygenase"/>
    <property type="match status" value="1"/>
</dbReference>
<evidence type="ECO:0000256" key="5">
    <source>
        <dbReference type="ARBA" id="ARBA00023002"/>
    </source>
</evidence>
<dbReference type="InterPro" id="IPR007535">
    <property type="entry name" value="Catechol_dOase_N"/>
</dbReference>
<organism evidence="8 9">
    <name type="scientific">Microdochium bolleyi</name>
    <dbReference type="NCBI Taxonomy" id="196109"/>
    <lineage>
        <taxon>Eukaryota</taxon>
        <taxon>Fungi</taxon>
        <taxon>Dikarya</taxon>
        <taxon>Ascomycota</taxon>
        <taxon>Pezizomycotina</taxon>
        <taxon>Sordariomycetes</taxon>
        <taxon>Xylariomycetidae</taxon>
        <taxon>Xylariales</taxon>
        <taxon>Microdochiaceae</taxon>
        <taxon>Microdochium</taxon>
    </lineage>
</organism>
<dbReference type="Pfam" id="PF00775">
    <property type="entry name" value="Dioxygenase_C"/>
    <property type="match status" value="1"/>
</dbReference>
<evidence type="ECO:0000256" key="1">
    <source>
        <dbReference type="ARBA" id="ARBA00001965"/>
    </source>
</evidence>
<dbReference type="AlphaFoldDB" id="A0A136J098"/>
<dbReference type="InterPro" id="IPR000627">
    <property type="entry name" value="Intradiol_dOase_C"/>
</dbReference>
<gene>
    <name evidence="8" type="ORF">Micbo1qcDRAFT_226394</name>
</gene>
<evidence type="ECO:0000256" key="6">
    <source>
        <dbReference type="ARBA" id="ARBA00023004"/>
    </source>
</evidence>
<evidence type="ECO:0000256" key="2">
    <source>
        <dbReference type="ARBA" id="ARBA00007825"/>
    </source>
</evidence>
<dbReference type="GO" id="GO:0008199">
    <property type="term" value="F:ferric iron binding"/>
    <property type="evidence" value="ECO:0007669"/>
    <property type="project" value="InterPro"/>
</dbReference>
<proteinExistence type="inferred from homology"/>
<comment type="similarity">
    <text evidence="2">Belongs to the intradiol ring-cleavage dioxygenase family.</text>
</comment>
<dbReference type="PANTHER" id="PTHR33711:SF7">
    <property type="entry name" value="INTRADIOL RING-CLEAVAGE DIOXYGENASES DOMAIN-CONTAINING PROTEIN-RELATED"/>
    <property type="match status" value="1"/>
</dbReference>
<dbReference type="InterPro" id="IPR015889">
    <property type="entry name" value="Intradiol_dOase_core"/>
</dbReference>
<keyword evidence="4 8" id="KW-0223">Dioxygenase</keyword>
<dbReference type="PANTHER" id="PTHR33711">
    <property type="entry name" value="DIOXYGENASE, PUTATIVE (AFU_ORTHOLOGUE AFUA_2G02910)-RELATED"/>
    <property type="match status" value="1"/>
</dbReference>
<keyword evidence="5" id="KW-0560">Oxidoreductase</keyword>
<dbReference type="InParanoid" id="A0A136J098"/>
<evidence type="ECO:0000259" key="7">
    <source>
        <dbReference type="PROSITE" id="PS00083"/>
    </source>
</evidence>
<dbReference type="OrthoDB" id="5238185at2759"/>
<evidence type="ECO:0000313" key="9">
    <source>
        <dbReference type="Proteomes" id="UP000070501"/>
    </source>
</evidence>
<dbReference type="EMBL" id="KQ964252">
    <property type="protein sequence ID" value="KXJ90436.1"/>
    <property type="molecule type" value="Genomic_DNA"/>
</dbReference>
<dbReference type="GO" id="GO:0009712">
    <property type="term" value="P:catechol-containing compound metabolic process"/>
    <property type="evidence" value="ECO:0007669"/>
    <property type="project" value="InterPro"/>
</dbReference>
<evidence type="ECO:0000256" key="4">
    <source>
        <dbReference type="ARBA" id="ARBA00022964"/>
    </source>
</evidence>
<dbReference type="PROSITE" id="PS00083">
    <property type="entry name" value="INTRADIOL_DIOXYGENAS"/>
    <property type="match status" value="1"/>
</dbReference>